<feature type="transmembrane region" description="Helical" evidence="10">
    <location>
        <begin position="163"/>
        <end position="196"/>
    </location>
</feature>
<keyword evidence="5" id="KW-0808">Transferase</keyword>
<evidence type="ECO:0008006" key="13">
    <source>
        <dbReference type="Google" id="ProtNLM"/>
    </source>
</evidence>
<keyword evidence="12" id="KW-1185">Reference proteome</keyword>
<feature type="transmembrane region" description="Helical" evidence="10">
    <location>
        <begin position="250"/>
        <end position="271"/>
    </location>
</feature>
<gene>
    <name evidence="11" type="ORF">AWL63_21880</name>
</gene>
<keyword evidence="7" id="KW-0256">Endoplasmic reticulum</keyword>
<evidence type="ECO:0000313" key="12">
    <source>
        <dbReference type="Proteomes" id="UP000094256"/>
    </source>
</evidence>
<evidence type="ECO:0000313" key="11">
    <source>
        <dbReference type="EMBL" id="AOH86212.1"/>
    </source>
</evidence>
<dbReference type="RefSeq" id="WP_069206724.1">
    <property type="nucleotide sequence ID" value="NZ_CP014168.1"/>
</dbReference>
<dbReference type="UniPathway" id="UPA00196"/>
<keyword evidence="8 10" id="KW-1133">Transmembrane helix</keyword>
<keyword evidence="6 10" id="KW-0812">Transmembrane</keyword>
<evidence type="ECO:0000256" key="1">
    <source>
        <dbReference type="ARBA" id="ARBA00004477"/>
    </source>
</evidence>
<evidence type="ECO:0000256" key="7">
    <source>
        <dbReference type="ARBA" id="ARBA00022824"/>
    </source>
</evidence>
<dbReference type="PANTHER" id="PTHR12468:SF2">
    <property type="entry name" value="GPI MANNOSYLTRANSFERASE 2"/>
    <property type="match status" value="1"/>
</dbReference>
<evidence type="ECO:0000256" key="4">
    <source>
        <dbReference type="ARBA" id="ARBA00022676"/>
    </source>
</evidence>
<keyword evidence="4" id="KW-0328">Glycosyltransferase</keyword>
<feature type="transmembrane region" description="Helical" evidence="10">
    <location>
        <begin position="131"/>
        <end position="151"/>
    </location>
</feature>
<dbReference type="KEGG" id="span:AWL63_21880"/>
<evidence type="ECO:0000256" key="9">
    <source>
        <dbReference type="ARBA" id="ARBA00023136"/>
    </source>
</evidence>
<evidence type="ECO:0000256" key="6">
    <source>
        <dbReference type="ARBA" id="ARBA00022692"/>
    </source>
</evidence>
<sequence>MVDGGAATESVSTSSPRARHAPLLALAGMLRHYSVVIYAVTLSRLALLVVGLLTETYVRPVTTLDGALRFSPHHWLNIWGAWDTGWYVGLAKHGYQSLAGADGQANWAFFPAYPALAAGMSSVTGLSAFEAMLVISNLSFLAAMILVHRLACAEFDRKTADLAVILLCVAPGSYIFSAAYTESLFLLCLTGAFLLIRSRKWMAAGTVAAAAVLTRNLGVGLLLPYAWAATDRLFLGRAATGKPAPRPSELVGIVAGALPPMFALAAFMLYLRSRTGDALAFVHVQKAWGRSFGNPVSTLLDGAFHPDRVPDVNVISFVVAWLAIGVLVRLAFLRRPRLLILALFLTLVPLAGGIASFARYALVIFPLWLVLANALAARPRLAIAVISVFAMLNGFMMVAWTLVLKVTM</sequence>
<protein>
    <recommendedName>
        <fullName evidence="13">Glycosyltransferase RgtA/B/C/D-like domain-containing protein</fullName>
    </recommendedName>
</protein>
<evidence type="ECO:0000256" key="5">
    <source>
        <dbReference type="ARBA" id="ARBA00022679"/>
    </source>
</evidence>
<evidence type="ECO:0000256" key="3">
    <source>
        <dbReference type="ARBA" id="ARBA00022502"/>
    </source>
</evidence>
<feature type="transmembrane region" description="Helical" evidence="10">
    <location>
        <begin position="339"/>
        <end position="369"/>
    </location>
</feature>
<feature type="transmembrane region" description="Helical" evidence="10">
    <location>
        <begin position="35"/>
        <end position="54"/>
    </location>
</feature>
<dbReference type="EMBL" id="CP014168">
    <property type="protein sequence ID" value="AOH86212.1"/>
    <property type="molecule type" value="Genomic_DNA"/>
</dbReference>
<feature type="transmembrane region" description="Helical" evidence="10">
    <location>
        <begin position="381"/>
        <end position="404"/>
    </location>
</feature>
<evidence type="ECO:0000256" key="8">
    <source>
        <dbReference type="ARBA" id="ARBA00022989"/>
    </source>
</evidence>
<proteinExistence type="predicted"/>
<feature type="transmembrane region" description="Helical" evidence="10">
    <location>
        <begin position="202"/>
        <end position="229"/>
    </location>
</feature>
<feature type="transmembrane region" description="Helical" evidence="10">
    <location>
        <begin position="314"/>
        <end position="332"/>
    </location>
</feature>
<dbReference type="PANTHER" id="PTHR12468">
    <property type="entry name" value="GPI MANNOSYLTRANSFERASE 2"/>
    <property type="match status" value="1"/>
</dbReference>
<dbReference type="AlphaFoldDB" id="A0A1B3ZFK7"/>
<dbReference type="Pfam" id="PF04188">
    <property type="entry name" value="Mannosyl_trans2"/>
    <property type="match status" value="1"/>
</dbReference>
<dbReference type="GO" id="GO:0004376">
    <property type="term" value="F:GPI mannosyltransferase activity"/>
    <property type="evidence" value="ECO:0007669"/>
    <property type="project" value="InterPro"/>
</dbReference>
<dbReference type="GO" id="GO:0031501">
    <property type="term" value="C:mannosyltransferase complex"/>
    <property type="evidence" value="ECO:0007669"/>
    <property type="project" value="TreeGrafter"/>
</dbReference>
<reference evidence="11 12" key="1">
    <citation type="submission" date="2016-01" db="EMBL/GenBank/DDBJ databases">
        <title>Complete genome and mega plasmid sequence of Sphingomonas panacis DCY99 elicits systemic resistance in rice to Xanthomonas oryzae.</title>
        <authorList>
            <person name="Kim Y.J."/>
            <person name="Yang D.C."/>
            <person name="Sing P."/>
        </authorList>
    </citation>
    <scope>NUCLEOTIDE SEQUENCE [LARGE SCALE GENOMIC DNA]</scope>
    <source>
        <strain evidence="11 12">DCY99</strain>
    </source>
</reference>
<dbReference type="GO" id="GO:0006506">
    <property type="term" value="P:GPI anchor biosynthetic process"/>
    <property type="evidence" value="ECO:0007669"/>
    <property type="project" value="UniProtKB-UniPathway"/>
</dbReference>
<name>A0A1B3ZFK7_9SPHN</name>
<dbReference type="InterPro" id="IPR007315">
    <property type="entry name" value="PIG-V/Gpi18"/>
</dbReference>
<dbReference type="GO" id="GO:0016020">
    <property type="term" value="C:membrane"/>
    <property type="evidence" value="ECO:0007669"/>
    <property type="project" value="GOC"/>
</dbReference>
<dbReference type="Proteomes" id="UP000094256">
    <property type="component" value="Chromosome"/>
</dbReference>
<dbReference type="GO" id="GO:0000009">
    <property type="term" value="F:alpha-1,6-mannosyltransferase activity"/>
    <property type="evidence" value="ECO:0007669"/>
    <property type="project" value="InterPro"/>
</dbReference>
<accession>A0A1B3ZFK7</accession>
<evidence type="ECO:0000256" key="10">
    <source>
        <dbReference type="SAM" id="Phobius"/>
    </source>
</evidence>
<evidence type="ECO:0000256" key="2">
    <source>
        <dbReference type="ARBA" id="ARBA00004687"/>
    </source>
</evidence>
<dbReference type="OrthoDB" id="573863at2"/>
<comment type="pathway">
    <text evidence="2">Glycolipid biosynthesis; glycosylphosphatidylinositol-anchor biosynthesis.</text>
</comment>
<organism evidence="11 12">
    <name type="scientific">Sphingomonas panacis</name>
    <dbReference type="NCBI Taxonomy" id="1560345"/>
    <lineage>
        <taxon>Bacteria</taxon>
        <taxon>Pseudomonadati</taxon>
        <taxon>Pseudomonadota</taxon>
        <taxon>Alphaproteobacteria</taxon>
        <taxon>Sphingomonadales</taxon>
        <taxon>Sphingomonadaceae</taxon>
        <taxon>Sphingomonas</taxon>
    </lineage>
</organism>
<keyword evidence="3" id="KW-0337">GPI-anchor biosynthesis</keyword>
<comment type="subcellular location">
    <subcellularLocation>
        <location evidence="1">Endoplasmic reticulum membrane</location>
        <topology evidence="1">Multi-pass membrane protein</topology>
    </subcellularLocation>
</comment>
<keyword evidence="9 10" id="KW-0472">Membrane</keyword>
<dbReference type="STRING" id="1560345.AWL63_21880"/>